<comment type="caution">
    <text evidence="2">The sequence shown here is derived from an EMBL/GenBank/DDBJ whole genome shotgun (WGS) entry which is preliminary data.</text>
</comment>
<proteinExistence type="predicted"/>
<keyword evidence="3" id="KW-1185">Reference proteome</keyword>
<protein>
    <submittedName>
        <fullName evidence="2">Uncharacterized protein</fullName>
    </submittedName>
</protein>
<organism evidence="2 3">
    <name type="scientific">Liparis tanakae</name>
    <name type="common">Tanaka's snailfish</name>
    <dbReference type="NCBI Taxonomy" id="230148"/>
    <lineage>
        <taxon>Eukaryota</taxon>
        <taxon>Metazoa</taxon>
        <taxon>Chordata</taxon>
        <taxon>Craniata</taxon>
        <taxon>Vertebrata</taxon>
        <taxon>Euteleostomi</taxon>
        <taxon>Actinopterygii</taxon>
        <taxon>Neopterygii</taxon>
        <taxon>Teleostei</taxon>
        <taxon>Neoteleostei</taxon>
        <taxon>Acanthomorphata</taxon>
        <taxon>Eupercaria</taxon>
        <taxon>Perciformes</taxon>
        <taxon>Cottioidei</taxon>
        <taxon>Cottales</taxon>
        <taxon>Liparidae</taxon>
        <taxon>Liparis</taxon>
    </lineage>
</organism>
<dbReference type="PROSITE" id="PS51257">
    <property type="entry name" value="PROKAR_LIPOPROTEIN"/>
    <property type="match status" value="1"/>
</dbReference>
<evidence type="ECO:0000313" key="2">
    <source>
        <dbReference type="EMBL" id="TNN62889.1"/>
    </source>
</evidence>
<dbReference type="AlphaFoldDB" id="A0A4Z2HAP8"/>
<feature type="compositionally biased region" description="Polar residues" evidence="1">
    <location>
        <begin position="48"/>
        <end position="58"/>
    </location>
</feature>
<sequence>MLEKSDRRPESSNSNPLGNNHIVSTGSVSCDVMTSHTHPPMRWPHAAATTTHKASVSSLEAVADQHPAVSTSDLQSSPTAALTNGVSA</sequence>
<dbReference type="EMBL" id="SRLO01000285">
    <property type="protein sequence ID" value="TNN62889.1"/>
    <property type="molecule type" value="Genomic_DNA"/>
</dbReference>
<evidence type="ECO:0000313" key="3">
    <source>
        <dbReference type="Proteomes" id="UP000314294"/>
    </source>
</evidence>
<accession>A0A4Z2HAP8</accession>
<feature type="region of interest" description="Disordered" evidence="1">
    <location>
        <begin position="1"/>
        <end position="88"/>
    </location>
</feature>
<name>A0A4Z2HAP8_9TELE</name>
<feature type="compositionally biased region" description="Basic and acidic residues" evidence="1">
    <location>
        <begin position="1"/>
        <end position="10"/>
    </location>
</feature>
<reference evidence="2 3" key="1">
    <citation type="submission" date="2019-03" db="EMBL/GenBank/DDBJ databases">
        <title>First draft genome of Liparis tanakae, snailfish: a comprehensive survey of snailfish specific genes.</title>
        <authorList>
            <person name="Kim W."/>
            <person name="Song I."/>
            <person name="Jeong J.-H."/>
            <person name="Kim D."/>
            <person name="Kim S."/>
            <person name="Ryu S."/>
            <person name="Song J.Y."/>
            <person name="Lee S.K."/>
        </authorList>
    </citation>
    <scope>NUCLEOTIDE SEQUENCE [LARGE SCALE GENOMIC DNA]</scope>
    <source>
        <tissue evidence="2">Muscle</tissue>
    </source>
</reference>
<feature type="compositionally biased region" description="Polar residues" evidence="1">
    <location>
        <begin position="11"/>
        <end position="37"/>
    </location>
</feature>
<evidence type="ECO:0000256" key="1">
    <source>
        <dbReference type="SAM" id="MobiDB-lite"/>
    </source>
</evidence>
<gene>
    <name evidence="2" type="ORF">EYF80_026964</name>
</gene>
<dbReference type="Proteomes" id="UP000314294">
    <property type="component" value="Unassembled WGS sequence"/>
</dbReference>
<feature type="compositionally biased region" description="Polar residues" evidence="1">
    <location>
        <begin position="68"/>
        <end position="88"/>
    </location>
</feature>